<gene>
    <name evidence="2" type="ORF">BCR35DRAFT_349119</name>
</gene>
<dbReference type="OrthoDB" id="2535845at2759"/>
<reference evidence="2 3" key="1">
    <citation type="submission" date="2016-07" db="EMBL/GenBank/DDBJ databases">
        <title>Pervasive Adenine N6-methylation of Active Genes in Fungi.</title>
        <authorList>
            <consortium name="DOE Joint Genome Institute"/>
            <person name="Mondo S.J."/>
            <person name="Dannebaum R.O."/>
            <person name="Kuo R.C."/>
            <person name="Labutti K."/>
            <person name="Haridas S."/>
            <person name="Kuo A."/>
            <person name="Salamov A."/>
            <person name="Ahrendt S.R."/>
            <person name="Lipzen A."/>
            <person name="Sullivan W."/>
            <person name="Andreopoulos W.B."/>
            <person name="Clum A."/>
            <person name="Lindquist E."/>
            <person name="Daum C."/>
            <person name="Ramamoorthy G.K."/>
            <person name="Gryganskyi A."/>
            <person name="Culley D."/>
            <person name="Magnuson J.K."/>
            <person name="James T.Y."/>
            <person name="O'Malley M.A."/>
            <person name="Stajich J.E."/>
            <person name="Spatafora J.W."/>
            <person name="Visel A."/>
            <person name="Grigoriev I.V."/>
        </authorList>
    </citation>
    <scope>NUCLEOTIDE SEQUENCE [LARGE SCALE GENOMIC DNA]</scope>
    <source>
        <strain evidence="2 3">62-1032</strain>
    </source>
</reference>
<protein>
    <submittedName>
        <fullName evidence="2">Uncharacterized protein</fullName>
    </submittedName>
</protein>
<dbReference type="AlphaFoldDB" id="A0A1Y2G8B5"/>
<dbReference type="Proteomes" id="UP000193467">
    <property type="component" value="Unassembled WGS sequence"/>
</dbReference>
<keyword evidence="3" id="KW-1185">Reference proteome</keyword>
<evidence type="ECO:0000313" key="3">
    <source>
        <dbReference type="Proteomes" id="UP000193467"/>
    </source>
</evidence>
<dbReference type="EMBL" id="MCGR01000001">
    <property type="protein sequence ID" value="ORY92798.1"/>
    <property type="molecule type" value="Genomic_DNA"/>
</dbReference>
<feature type="compositionally biased region" description="Basic and acidic residues" evidence="1">
    <location>
        <begin position="343"/>
        <end position="355"/>
    </location>
</feature>
<feature type="compositionally biased region" description="Basic and acidic residues" evidence="1">
    <location>
        <begin position="206"/>
        <end position="216"/>
    </location>
</feature>
<dbReference type="InParanoid" id="A0A1Y2G8B5"/>
<evidence type="ECO:0000256" key="1">
    <source>
        <dbReference type="SAM" id="MobiDB-lite"/>
    </source>
</evidence>
<feature type="region of interest" description="Disordered" evidence="1">
    <location>
        <begin position="269"/>
        <end position="355"/>
    </location>
</feature>
<sequence length="355" mass="37001">MAKGLFTVFHDNTAPPPPTTTTTKPRRTASTQTTNNKPSSSFAIFNDSASSKAGLAPSNKVLGKENIDPFHPSSLAGNKAGLGKKVLTSKLAPPRPSSSSSAAVSKPIYHANSNPICTGLLRTRVLPLPDDPAPAPIPVHTSAPTLPPPSPAYSITSTSSLHSVDALGEGTPNSARDSGYAKSISSSPSVHSDSGSDCDEGTEGWASRREEWEEEKTVRIGEVGEKRKSRRKTKQGLEGISDLQANRLARGLTESPLAEVTQAFTTLGSFSLPPQSPSPSPITHAPSPLSFAKPLRRSSPPPPNPKPYAYPPATQTMRKKKPAPSGSVPSSLLGGAGAGGGEGKAKAEGVRRMRV</sequence>
<comment type="caution">
    <text evidence="2">The sequence shown here is derived from an EMBL/GenBank/DDBJ whole genome shotgun (WGS) entry which is preliminary data.</text>
</comment>
<feature type="region of interest" description="Disordered" evidence="1">
    <location>
        <begin position="132"/>
        <end position="216"/>
    </location>
</feature>
<name>A0A1Y2G8B5_9BASI</name>
<evidence type="ECO:0000313" key="2">
    <source>
        <dbReference type="EMBL" id="ORY92798.1"/>
    </source>
</evidence>
<accession>A0A1Y2G8B5</accession>
<feature type="compositionally biased region" description="Polar residues" evidence="1">
    <location>
        <begin position="153"/>
        <end position="162"/>
    </location>
</feature>
<feature type="compositionally biased region" description="Low complexity" evidence="1">
    <location>
        <begin position="20"/>
        <end position="34"/>
    </location>
</feature>
<proteinExistence type="predicted"/>
<feature type="compositionally biased region" description="Low complexity" evidence="1">
    <location>
        <begin position="183"/>
        <end position="195"/>
    </location>
</feature>
<organism evidence="2 3">
    <name type="scientific">Leucosporidium creatinivorum</name>
    <dbReference type="NCBI Taxonomy" id="106004"/>
    <lineage>
        <taxon>Eukaryota</taxon>
        <taxon>Fungi</taxon>
        <taxon>Dikarya</taxon>
        <taxon>Basidiomycota</taxon>
        <taxon>Pucciniomycotina</taxon>
        <taxon>Microbotryomycetes</taxon>
        <taxon>Leucosporidiales</taxon>
        <taxon>Leucosporidium</taxon>
    </lineage>
</organism>
<feature type="compositionally biased region" description="Pro residues" evidence="1">
    <location>
        <begin position="299"/>
        <end position="310"/>
    </location>
</feature>
<feature type="compositionally biased region" description="Low complexity" evidence="1">
    <location>
        <begin position="323"/>
        <end position="333"/>
    </location>
</feature>
<feature type="region of interest" description="Disordered" evidence="1">
    <location>
        <begin position="1"/>
        <end position="44"/>
    </location>
</feature>
<feature type="compositionally biased region" description="Polar residues" evidence="1">
    <location>
        <begin position="35"/>
        <end position="44"/>
    </location>
</feature>